<protein>
    <submittedName>
        <fullName evidence="1">Uncharacterized protein</fullName>
    </submittedName>
</protein>
<evidence type="ECO:0000313" key="1">
    <source>
        <dbReference type="EMBL" id="KAG6481194.1"/>
    </source>
</evidence>
<dbReference type="Proteomes" id="UP000734854">
    <property type="component" value="Unassembled WGS sequence"/>
</dbReference>
<reference evidence="1 2" key="1">
    <citation type="submission" date="2020-08" db="EMBL/GenBank/DDBJ databases">
        <title>Plant Genome Project.</title>
        <authorList>
            <person name="Zhang R.-G."/>
        </authorList>
    </citation>
    <scope>NUCLEOTIDE SEQUENCE [LARGE SCALE GENOMIC DNA]</scope>
    <source>
        <tissue evidence="1">Rhizome</tissue>
    </source>
</reference>
<dbReference type="PANTHER" id="PTHR33168">
    <property type="entry name" value="STRESS INDUCED PROTEIN-RELATED"/>
    <property type="match status" value="1"/>
</dbReference>
<dbReference type="EMBL" id="JACMSC010000016">
    <property type="protein sequence ID" value="KAG6481194.1"/>
    <property type="molecule type" value="Genomic_DNA"/>
</dbReference>
<organism evidence="1 2">
    <name type="scientific">Zingiber officinale</name>
    <name type="common">Ginger</name>
    <name type="synonym">Amomum zingiber</name>
    <dbReference type="NCBI Taxonomy" id="94328"/>
    <lineage>
        <taxon>Eukaryota</taxon>
        <taxon>Viridiplantae</taxon>
        <taxon>Streptophyta</taxon>
        <taxon>Embryophyta</taxon>
        <taxon>Tracheophyta</taxon>
        <taxon>Spermatophyta</taxon>
        <taxon>Magnoliopsida</taxon>
        <taxon>Liliopsida</taxon>
        <taxon>Zingiberales</taxon>
        <taxon>Zingiberaceae</taxon>
        <taxon>Zingiber</taxon>
    </lineage>
</organism>
<sequence length="201" mass="21936">MQTRIFHSQLASDAGSLANAEVQLRSTRHAARFQDPINTGIRLCPLTIVAPLRGHKNSAPSLKIQMGFDHHFSASSPPSLMNQLRSSIYLSCCFAGGGGTGGDGEDEQPAVMIRASATWIQRKARDLLKFGGKCRILASRIRRRHHSRRKFGYDPLSYALNFDEGRDGDDEASGGELLHRAFLSRLPPSPFHPASAGVVDA</sequence>
<keyword evidence="2" id="KW-1185">Reference proteome</keyword>
<evidence type="ECO:0000313" key="2">
    <source>
        <dbReference type="Proteomes" id="UP000734854"/>
    </source>
</evidence>
<dbReference type="AlphaFoldDB" id="A0A8J5FD08"/>
<gene>
    <name evidence="1" type="ORF">ZIOFF_057790</name>
</gene>
<proteinExistence type="predicted"/>
<name>A0A8J5FD08_ZINOF</name>
<accession>A0A8J5FD08</accession>
<comment type="caution">
    <text evidence="1">The sequence shown here is derived from an EMBL/GenBank/DDBJ whole genome shotgun (WGS) entry which is preliminary data.</text>
</comment>